<dbReference type="InterPro" id="IPR013249">
    <property type="entry name" value="RNA_pol_sigma70_r4_t2"/>
</dbReference>
<dbReference type="SUPFAM" id="SSF88946">
    <property type="entry name" value="Sigma2 domain of RNA polymerase sigma factors"/>
    <property type="match status" value="1"/>
</dbReference>
<evidence type="ECO:0000259" key="3">
    <source>
        <dbReference type="Pfam" id="PF20239"/>
    </source>
</evidence>
<evidence type="ECO:0000259" key="2">
    <source>
        <dbReference type="Pfam" id="PF08281"/>
    </source>
</evidence>
<organism evidence="4 5">
    <name type="scientific">Fluctibacter corallii</name>
    <dbReference type="NCBI Taxonomy" id="2984329"/>
    <lineage>
        <taxon>Bacteria</taxon>
        <taxon>Pseudomonadati</taxon>
        <taxon>Pseudomonadota</taxon>
        <taxon>Gammaproteobacteria</taxon>
        <taxon>Alteromonadales</taxon>
        <taxon>Alteromonadaceae</taxon>
        <taxon>Fluctibacter</taxon>
    </lineage>
</organism>
<sequence>MNSAASKAIAVNHVLNSILIKDRGRLLAALIARLNDFQLAEDALQEAVFAALKHWSRTGPPDNPQAWLLKVGLNKGIDLIRKGQREQRKTDDLEEISVDYMEHDSPEAIPDERLRLIFSCCHPSLEEKSRVALTLRTVCGLTTKDIAKAFLDSEHTMGQRLYRAKAKIKTLGLRFAVPEPEMWQERLKAVLTSIYLIFTTGYLTEDEDSRVLSHEGIFLARLLNTLHPNAPEIEGLLALMLLTEARSNARIDTTGCLVTVEDQNSQRWRQDLVDEARHILSNAVRNAQPGPFQIKAAITDCHMTKPRPDWQQMSLLYQALWQFEPTPVVALNWAVVSAEIGLVDIALQKINELKNDLKHYQPWHATRAHIQTKLGMKAEAIMSFKLAIQMAPNAATRKFLQQRLNTLER</sequence>
<dbReference type="Gene3D" id="1.10.1740.10">
    <property type="match status" value="1"/>
</dbReference>
<dbReference type="EMBL" id="JAOWKX010000002">
    <property type="protein sequence ID" value="MCV2884200.1"/>
    <property type="molecule type" value="Genomic_DNA"/>
</dbReference>
<dbReference type="InterPro" id="IPR013325">
    <property type="entry name" value="RNA_pol_sigma_r2"/>
</dbReference>
<dbReference type="SUPFAM" id="SSF88659">
    <property type="entry name" value="Sigma3 and sigma4 domains of RNA polymerase sigma factors"/>
    <property type="match status" value="1"/>
</dbReference>
<dbReference type="Pfam" id="PF20239">
    <property type="entry name" value="DUF6596"/>
    <property type="match status" value="1"/>
</dbReference>
<reference evidence="4 5" key="1">
    <citation type="submission" date="2022-10" db="EMBL/GenBank/DDBJ databases">
        <title>Aestuariibacter sp. AA17 isolated from Montipora capitata coral fragment.</title>
        <authorList>
            <person name="Emsley S.A."/>
            <person name="Pfannmuller K.M."/>
            <person name="Loughran R.M."/>
            <person name="Shlafstein M."/>
            <person name="Papke E."/>
            <person name="Saw J.H."/>
            <person name="Ushijima B."/>
            <person name="Videau P."/>
        </authorList>
    </citation>
    <scope>NUCLEOTIDE SEQUENCE [LARGE SCALE GENOMIC DNA]</scope>
    <source>
        <strain evidence="4 5">AA17</strain>
    </source>
</reference>
<keyword evidence="5" id="KW-1185">Reference proteome</keyword>
<dbReference type="PANTHER" id="PTHR47756:SF2">
    <property type="entry name" value="BLL6612 PROTEIN"/>
    <property type="match status" value="1"/>
</dbReference>
<comment type="caution">
    <text evidence="4">The sequence shown here is derived from an EMBL/GenBank/DDBJ whole genome shotgun (WGS) entry which is preliminary data.</text>
</comment>
<dbReference type="InterPro" id="IPR036388">
    <property type="entry name" value="WH-like_DNA-bd_sf"/>
</dbReference>
<dbReference type="InterPro" id="IPR046531">
    <property type="entry name" value="DUF6596"/>
</dbReference>
<evidence type="ECO:0000313" key="4">
    <source>
        <dbReference type="EMBL" id="MCV2884200.1"/>
    </source>
</evidence>
<feature type="domain" description="RNA polymerase sigma factor 70 region 4 type 2" evidence="2">
    <location>
        <begin position="117"/>
        <end position="168"/>
    </location>
</feature>
<protein>
    <submittedName>
        <fullName evidence="4">Sigma-70 family RNA polymerase sigma factor</fullName>
    </submittedName>
</protein>
<name>A0ABT3A699_9ALTE</name>
<dbReference type="InterPro" id="IPR007627">
    <property type="entry name" value="RNA_pol_sigma70_r2"/>
</dbReference>
<dbReference type="PANTHER" id="PTHR47756">
    <property type="entry name" value="BLL6612 PROTEIN-RELATED"/>
    <property type="match status" value="1"/>
</dbReference>
<dbReference type="NCBIfam" id="TIGR02937">
    <property type="entry name" value="sigma70-ECF"/>
    <property type="match status" value="1"/>
</dbReference>
<dbReference type="Proteomes" id="UP001652504">
    <property type="component" value="Unassembled WGS sequence"/>
</dbReference>
<feature type="domain" description="DUF6596" evidence="3">
    <location>
        <begin position="186"/>
        <end position="283"/>
    </location>
</feature>
<accession>A0ABT3A699</accession>
<proteinExistence type="predicted"/>
<feature type="domain" description="RNA polymerase sigma-70 region 2" evidence="1">
    <location>
        <begin position="25"/>
        <end position="85"/>
    </location>
</feature>
<dbReference type="RefSeq" id="WP_263711406.1">
    <property type="nucleotide sequence ID" value="NZ_JAOWKX010000002.1"/>
</dbReference>
<dbReference type="InterPro" id="IPR013324">
    <property type="entry name" value="RNA_pol_sigma_r3/r4-like"/>
</dbReference>
<dbReference type="Gene3D" id="1.10.10.10">
    <property type="entry name" value="Winged helix-like DNA-binding domain superfamily/Winged helix DNA-binding domain"/>
    <property type="match status" value="1"/>
</dbReference>
<dbReference type="Pfam" id="PF08281">
    <property type="entry name" value="Sigma70_r4_2"/>
    <property type="match status" value="1"/>
</dbReference>
<gene>
    <name evidence="4" type="ORF">OE749_05795</name>
</gene>
<evidence type="ECO:0000313" key="5">
    <source>
        <dbReference type="Proteomes" id="UP001652504"/>
    </source>
</evidence>
<evidence type="ECO:0000259" key="1">
    <source>
        <dbReference type="Pfam" id="PF04542"/>
    </source>
</evidence>
<dbReference type="Pfam" id="PF04542">
    <property type="entry name" value="Sigma70_r2"/>
    <property type="match status" value="1"/>
</dbReference>
<dbReference type="InterPro" id="IPR014284">
    <property type="entry name" value="RNA_pol_sigma-70_dom"/>
</dbReference>